<evidence type="ECO:0000313" key="2">
    <source>
        <dbReference type="Proteomes" id="UP001144471"/>
    </source>
</evidence>
<proteinExistence type="predicted"/>
<reference evidence="1" key="1">
    <citation type="submission" date="2022-12" db="EMBL/GenBank/DDBJ databases">
        <title>Reference genome sequencing for broad-spectrum identification of bacterial and archaeal isolates by mass spectrometry.</title>
        <authorList>
            <person name="Sekiguchi Y."/>
            <person name="Tourlousse D.M."/>
        </authorList>
    </citation>
    <scope>NUCLEOTIDE SEQUENCE</scope>
    <source>
        <strain evidence="1">10succ1</strain>
    </source>
</reference>
<name>A0A9W6LMU9_9FUSO</name>
<dbReference type="AlphaFoldDB" id="A0A9W6LMU9"/>
<organism evidence="1 2">
    <name type="scientific">Propionigenium maris DSM 9537</name>
    <dbReference type="NCBI Taxonomy" id="1123000"/>
    <lineage>
        <taxon>Bacteria</taxon>
        <taxon>Fusobacteriati</taxon>
        <taxon>Fusobacteriota</taxon>
        <taxon>Fusobacteriia</taxon>
        <taxon>Fusobacteriales</taxon>
        <taxon>Fusobacteriaceae</taxon>
        <taxon>Propionigenium</taxon>
    </lineage>
</organism>
<dbReference type="RefSeq" id="WP_281833598.1">
    <property type="nucleotide sequence ID" value="NZ_BSDY01000003.1"/>
</dbReference>
<keyword evidence="2" id="KW-1185">Reference proteome</keyword>
<dbReference type="EMBL" id="BSDY01000003">
    <property type="protein sequence ID" value="GLI55265.1"/>
    <property type="molecule type" value="Genomic_DNA"/>
</dbReference>
<accession>A0A9W6LMU9</accession>
<gene>
    <name evidence="1" type="ORF">PM10SUCC1_07790</name>
</gene>
<evidence type="ECO:0000313" key="1">
    <source>
        <dbReference type="EMBL" id="GLI55265.1"/>
    </source>
</evidence>
<sequence length="1178" mass="135175">MRERTYFKHFFILFLMVNLVALSSEEVIFNQGDPSQEVGEKELPYSIRVVTNGEEKPISANDTTEGMNSNRRSDVIYKSRIQLENNEGAIWSVIDPIEVSPKLDITSERGEVVPEQETWFKIYSNYGEFIKRWEITIYEDREENILATLKGNSIDFSKEIPWIPSRDIYGREEIFYKLKVWDTEGNFDETKLKPLKVVTRERWEKNSAAEKRGERALSGGEAFGGSSLSIQNIPIDASRVRVYGHGFPDKTKILMGDREIPIDSQGKFALEEHFSPGPHILDLKIVKDGEVFSYPLEITVPDRYNFIVGIADIKGGKNKVSGSDEIISKDYHYDGSSYTDGRVAFYSKNKYKKYLLTAQMDTHEEELKNIFNNMDERENTSVFRDMERDMYYTTYGDESTTYSDVNTQGKFYLKLSWDKNNLLWGNYNTGFTGTEFANYNRSLYGAKVDLRSRKTTLFGEDREQLKVFLSQPGTVFAHDSFLGTGGSLYYLKHTDMVTGSEKIWVEVKDKSTGLVTDNIYLTGGEDYEIDYFQGRVILSRPLLQILQDTDDTSVIKNGALDGKETYLRVDYEYYPVGIEDDDLSGGIRGGKWLTEGIYTGGTYVEGNDNDLDYTLKGADVVLRKSKDTFLRAEIAESQGREGGSKFYSDDGGISFKEVGSREEEQDGRAYSLKGRARLSDLDTNLSHNTITEGWYRKKERGFSISSLEDNREETNYGVKTTYKYSKKLKLNFYYDRAESRDDEKELQEEVGAKLHYRFEKLLLSTELKGSKEEDSENKGEGVLSGIRGEYFFTPSTSVYSALQGTLYKKEEYEANDMVTLGGKSKLGDKLGLNLESSWGSRGDSVLGGLDYALGENHDVYVNYLLSEDSSERNKTLTFGQKAKLNKRYSIYQENQFVQGDTNGNGLIQSYGLDFDATEKLRTGISYQQGDLDKDDDKIKRRSVSLYSSYDARKVFLRNKIEYRRDKGSSEKKHQWLTANRIKYVLDNEWTFKGKGNLSYTKDEKDHKEDAKFVELSLGFAYRPIWNDRLNILSKYTYLYDLPSEGQDDSGTDEKAHIFAIEELYDIDARWTIGSKVALKKSMLREGRDEGEWFSNTTELYAVKALYHLIQNWDIMGEYHWLISRDAEDMSQGYLASVQYHVNTNMKVGVGYNFTSFDDDLTHDDYDAEGWFINLIGKL</sequence>
<protein>
    <submittedName>
        <fullName evidence="1">Uncharacterized protein</fullName>
    </submittedName>
</protein>
<dbReference type="SUPFAM" id="SSF56935">
    <property type="entry name" value="Porins"/>
    <property type="match status" value="1"/>
</dbReference>
<comment type="caution">
    <text evidence="1">The sequence shown here is derived from an EMBL/GenBank/DDBJ whole genome shotgun (WGS) entry which is preliminary data.</text>
</comment>
<dbReference type="Proteomes" id="UP001144471">
    <property type="component" value="Unassembled WGS sequence"/>
</dbReference>